<evidence type="ECO:0000259" key="4">
    <source>
        <dbReference type="SMART" id="SM00043"/>
    </source>
</evidence>
<keyword evidence="2" id="KW-0646">Protease inhibitor</keyword>
<dbReference type="InterPro" id="IPR046350">
    <property type="entry name" value="Cystatin_sf"/>
</dbReference>
<name>A0A6A4WQL3_AMPAM</name>
<gene>
    <name evidence="5" type="primary">CYT1</name>
    <name evidence="5" type="ORF">FJT64_023802</name>
</gene>
<dbReference type="AlphaFoldDB" id="A0A6A4WQL3"/>
<dbReference type="GO" id="GO:0005615">
    <property type="term" value="C:extracellular space"/>
    <property type="evidence" value="ECO:0007669"/>
    <property type="project" value="TreeGrafter"/>
</dbReference>
<evidence type="ECO:0000256" key="1">
    <source>
        <dbReference type="ARBA" id="ARBA00009403"/>
    </source>
</evidence>
<dbReference type="InterPro" id="IPR000010">
    <property type="entry name" value="Cystatin_dom"/>
</dbReference>
<evidence type="ECO:0000313" key="6">
    <source>
        <dbReference type="Proteomes" id="UP000440578"/>
    </source>
</evidence>
<sequence>MHVEALCTMAQLAGGWSKKPVDDEQVKTMALFAVPHVQGEINHSNFFKLSSIDDVEAQVGTGSDSDGYRGWLVVSGMNYRITMTLEQTTSDKAAATQEGCEHQTASPAGKVQCTVVVYDQPWTGKREVTSKSCGEVQY</sequence>
<evidence type="ECO:0000256" key="2">
    <source>
        <dbReference type="ARBA" id="ARBA00022690"/>
    </source>
</evidence>
<comment type="similarity">
    <text evidence="1">Belongs to the cystatin family.</text>
</comment>
<dbReference type="CDD" id="cd00042">
    <property type="entry name" value="CY"/>
    <property type="match status" value="1"/>
</dbReference>
<comment type="caution">
    <text evidence="5">The sequence shown here is derived from an EMBL/GenBank/DDBJ whole genome shotgun (WGS) entry which is preliminary data.</text>
</comment>
<dbReference type="GO" id="GO:0004869">
    <property type="term" value="F:cysteine-type endopeptidase inhibitor activity"/>
    <property type="evidence" value="ECO:0007669"/>
    <property type="project" value="UniProtKB-KW"/>
</dbReference>
<dbReference type="PANTHER" id="PTHR46186:SF2">
    <property type="entry name" value="CYSTATIN"/>
    <property type="match status" value="1"/>
</dbReference>
<proteinExistence type="inferred from homology"/>
<keyword evidence="3" id="KW-0789">Thiol protease inhibitor</keyword>
<dbReference type="GO" id="GO:0005737">
    <property type="term" value="C:cytoplasm"/>
    <property type="evidence" value="ECO:0007669"/>
    <property type="project" value="TreeGrafter"/>
</dbReference>
<evidence type="ECO:0000313" key="5">
    <source>
        <dbReference type="EMBL" id="KAF0304378.1"/>
    </source>
</evidence>
<keyword evidence="6" id="KW-1185">Reference proteome</keyword>
<dbReference type="Gene3D" id="3.10.450.10">
    <property type="match status" value="1"/>
</dbReference>
<feature type="domain" description="Cystatin" evidence="4">
    <location>
        <begin position="11"/>
        <end position="134"/>
    </location>
</feature>
<dbReference type="SMART" id="SM00043">
    <property type="entry name" value="CY"/>
    <property type="match status" value="1"/>
</dbReference>
<dbReference type="Proteomes" id="UP000440578">
    <property type="component" value="Unassembled WGS sequence"/>
</dbReference>
<protein>
    <submittedName>
        <fullName evidence="5">Cystatin-1</fullName>
    </submittedName>
</protein>
<dbReference type="GO" id="GO:0031982">
    <property type="term" value="C:vesicle"/>
    <property type="evidence" value="ECO:0007669"/>
    <property type="project" value="TreeGrafter"/>
</dbReference>
<dbReference type="PANTHER" id="PTHR46186">
    <property type="entry name" value="CYSTATIN"/>
    <property type="match status" value="1"/>
</dbReference>
<dbReference type="SUPFAM" id="SSF54403">
    <property type="entry name" value="Cystatin/monellin"/>
    <property type="match status" value="1"/>
</dbReference>
<organism evidence="5 6">
    <name type="scientific">Amphibalanus amphitrite</name>
    <name type="common">Striped barnacle</name>
    <name type="synonym">Balanus amphitrite</name>
    <dbReference type="NCBI Taxonomy" id="1232801"/>
    <lineage>
        <taxon>Eukaryota</taxon>
        <taxon>Metazoa</taxon>
        <taxon>Ecdysozoa</taxon>
        <taxon>Arthropoda</taxon>
        <taxon>Crustacea</taxon>
        <taxon>Multicrustacea</taxon>
        <taxon>Cirripedia</taxon>
        <taxon>Thoracica</taxon>
        <taxon>Thoracicalcarea</taxon>
        <taxon>Balanomorpha</taxon>
        <taxon>Balanoidea</taxon>
        <taxon>Balanidae</taxon>
        <taxon>Amphibalaninae</taxon>
        <taxon>Amphibalanus</taxon>
    </lineage>
</organism>
<reference evidence="5 6" key="1">
    <citation type="submission" date="2019-07" db="EMBL/GenBank/DDBJ databases">
        <title>Draft genome assembly of a fouling barnacle, Amphibalanus amphitrite (Darwin, 1854): The first reference genome for Thecostraca.</title>
        <authorList>
            <person name="Kim W."/>
        </authorList>
    </citation>
    <scope>NUCLEOTIDE SEQUENCE [LARGE SCALE GENOMIC DNA]</scope>
    <source>
        <strain evidence="5">SNU_AA5</strain>
        <tissue evidence="5">Soma without cirri and trophi</tissue>
    </source>
</reference>
<dbReference type="EMBL" id="VIIS01000851">
    <property type="protein sequence ID" value="KAF0304378.1"/>
    <property type="molecule type" value="Genomic_DNA"/>
</dbReference>
<accession>A0A6A4WQL3</accession>
<evidence type="ECO:0000256" key="3">
    <source>
        <dbReference type="ARBA" id="ARBA00022704"/>
    </source>
</evidence>
<dbReference type="OrthoDB" id="10007179at2759"/>